<evidence type="ECO:0000256" key="9">
    <source>
        <dbReference type="HAMAP-Rule" id="MF_00969"/>
    </source>
</evidence>
<dbReference type="GO" id="GO:0016787">
    <property type="term" value="F:hydrolase activity"/>
    <property type="evidence" value="ECO:0007669"/>
    <property type="project" value="UniProtKB-KW"/>
</dbReference>
<feature type="domain" description="Helicase ATP-binding" evidence="10">
    <location>
        <begin position="386"/>
        <end position="547"/>
    </location>
</feature>
<dbReference type="Pfam" id="PF03461">
    <property type="entry name" value="TRCF"/>
    <property type="match status" value="1"/>
</dbReference>
<comment type="similarity">
    <text evidence="9">In the N-terminal section; belongs to the UvrB family.</text>
</comment>
<dbReference type="Proteomes" id="UP000000445">
    <property type="component" value="Chromosome"/>
</dbReference>
<dbReference type="GO" id="GO:0000716">
    <property type="term" value="P:transcription-coupled nucleotide-excision repair, DNA damage recognition"/>
    <property type="evidence" value="ECO:0007669"/>
    <property type="project" value="UniProtKB-UniRule"/>
</dbReference>
<feature type="domain" description="Helicase C-terminal" evidence="11">
    <location>
        <begin position="556"/>
        <end position="720"/>
    </location>
</feature>
<dbReference type="Gene3D" id="3.90.1150.50">
    <property type="entry name" value="Transcription-repair-coupling factor, D7 domain"/>
    <property type="match status" value="1"/>
</dbReference>
<keyword evidence="3 9" id="KW-0227">DNA damage</keyword>
<comment type="subcellular location">
    <subcellularLocation>
        <location evidence="9">Cytoplasm</location>
    </subcellularLocation>
</comment>
<dbReference type="GO" id="GO:0006355">
    <property type="term" value="P:regulation of DNA-templated transcription"/>
    <property type="evidence" value="ECO:0007669"/>
    <property type="project" value="UniProtKB-UniRule"/>
</dbReference>
<evidence type="ECO:0000256" key="6">
    <source>
        <dbReference type="ARBA" id="ARBA00022840"/>
    </source>
</evidence>
<dbReference type="Pfam" id="PF17757">
    <property type="entry name" value="UvrB_inter"/>
    <property type="match status" value="1"/>
</dbReference>
<dbReference type="SUPFAM" id="SSF141259">
    <property type="entry name" value="CarD-like"/>
    <property type="match status" value="1"/>
</dbReference>
<dbReference type="Gene3D" id="3.40.50.300">
    <property type="entry name" value="P-loop containing nucleotide triphosphate hydrolases"/>
    <property type="match status" value="2"/>
</dbReference>
<dbReference type="HAMAP" id="MF_00969">
    <property type="entry name" value="TRCF"/>
    <property type="match status" value="1"/>
</dbReference>
<dbReference type="PROSITE" id="PS51192">
    <property type="entry name" value="HELICASE_ATP_BIND_1"/>
    <property type="match status" value="1"/>
</dbReference>
<evidence type="ECO:0000259" key="11">
    <source>
        <dbReference type="PROSITE" id="PS51194"/>
    </source>
</evidence>
<evidence type="ECO:0000256" key="8">
    <source>
        <dbReference type="ARBA" id="ARBA00023204"/>
    </source>
</evidence>
<dbReference type="SUPFAM" id="SSF52540">
    <property type="entry name" value="P-loop containing nucleoside triphosphate hydrolases"/>
    <property type="match status" value="3"/>
</dbReference>
<dbReference type="HOGENOM" id="CLU_005122_1_3_0"/>
<keyword evidence="13" id="KW-1185">Reference proteome</keyword>
<evidence type="ECO:0000256" key="7">
    <source>
        <dbReference type="ARBA" id="ARBA00023125"/>
    </source>
</evidence>
<dbReference type="AlphaFoldDB" id="B9K8D6"/>
<dbReference type="Gene3D" id="3.40.50.11180">
    <property type="match status" value="1"/>
</dbReference>
<dbReference type="InterPro" id="IPR041471">
    <property type="entry name" value="UvrB_inter"/>
</dbReference>
<keyword evidence="5" id="KW-0347">Helicase</keyword>
<dbReference type="InterPro" id="IPR005118">
    <property type="entry name" value="TRCF_C"/>
</dbReference>
<dbReference type="SMART" id="SM00490">
    <property type="entry name" value="HELICc"/>
    <property type="match status" value="1"/>
</dbReference>
<evidence type="ECO:0000256" key="5">
    <source>
        <dbReference type="ARBA" id="ARBA00022806"/>
    </source>
</evidence>
<keyword evidence="7 9" id="KW-0238">DNA-binding</keyword>
<comment type="function">
    <text evidence="9">Couples transcription and DNA repair by recognizing RNA polymerase (RNAP) stalled at DNA lesions. Mediates ATP-dependent release of RNAP and its truncated transcript from the DNA, and recruitment of nucleotide excision repair machinery to the damaged site.</text>
</comment>
<evidence type="ECO:0000256" key="3">
    <source>
        <dbReference type="ARBA" id="ARBA00022763"/>
    </source>
</evidence>
<dbReference type="NCBIfam" id="TIGR00580">
    <property type="entry name" value="mfd"/>
    <property type="match status" value="1"/>
</dbReference>
<proteinExistence type="inferred from homology"/>
<dbReference type="InterPro" id="IPR011545">
    <property type="entry name" value="DEAD/DEAH_box_helicase_dom"/>
</dbReference>
<dbReference type="Gene3D" id="2.40.10.170">
    <property type="match status" value="1"/>
</dbReference>
<dbReference type="KEGG" id="tna:CTN_1043"/>
<evidence type="ECO:0000259" key="10">
    <source>
        <dbReference type="PROSITE" id="PS51192"/>
    </source>
</evidence>
<keyword evidence="1 9" id="KW-0963">Cytoplasm</keyword>
<dbReference type="Pfam" id="PF00271">
    <property type="entry name" value="Helicase_C"/>
    <property type="match status" value="1"/>
</dbReference>
<dbReference type="GO" id="GO:0005524">
    <property type="term" value="F:ATP binding"/>
    <property type="evidence" value="ECO:0007669"/>
    <property type="project" value="UniProtKB-UniRule"/>
</dbReference>
<organism evidence="12 13">
    <name type="scientific">Thermotoga neapolitana (strain ATCC 49049 / DSM 4359 / NBRC 107923 / NS-E)</name>
    <dbReference type="NCBI Taxonomy" id="309803"/>
    <lineage>
        <taxon>Bacteria</taxon>
        <taxon>Thermotogati</taxon>
        <taxon>Thermotogota</taxon>
        <taxon>Thermotogae</taxon>
        <taxon>Thermotogales</taxon>
        <taxon>Thermotogaceae</taxon>
        <taxon>Thermotoga</taxon>
    </lineage>
</organism>
<keyword evidence="2 9" id="KW-0547">Nucleotide-binding</keyword>
<dbReference type="PROSITE" id="PS51194">
    <property type="entry name" value="HELICASE_CTER"/>
    <property type="match status" value="1"/>
</dbReference>
<dbReference type="InterPro" id="IPR037235">
    <property type="entry name" value="TRCF-like_C_D7"/>
</dbReference>
<dbReference type="GO" id="GO:0003684">
    <property type="term" value="F:damaged DNA binding"/>
    <property type="evidence" value="ECO:0007669"/>
    <property type="project" value="InterPro"/>
</dbReference>
<dbReference type="InterPro" id="IPR004576">
    <property type="entry name" value="Mfd"/>
</dbReference>
<protein>
    <recommendedName>
        <fullName evidence="9">Transcription-repair-coupling factor</fullName>
        <shortName evidence="9">TRCF</shortName>
        <ecNumber evidence="9">3.6.4.-</ecNumber>
    </recommendedName>
</protein>
<dbReference type="eggNOG" id="COG1197">
    <property type="taxonomic scope" value="Bacteria"/>
</dbReference>
<dbReference type="EMBL" id="CP000916">
    <property type="protein sequence ID" value="ACM23219.1"/>
    <property type="molecule type" value="Genomic_DNA"/>
</dbReference>
<dbReference type="GO" id="GO:0005737">
    <property type="term" value="C:cytoplasm"/>
    <property type="evidence" value="ECO:0007669"/>
    <property type="project" value="UniProtKB-SubCell"/>
</dbReference>
<dbReference type="InterPro" id="IPR027417">
    <property type="entry name" value="P-loop_NTPase"/>
</dbReference>
<dbReference type="Pfam" id="PF02559">
    <property type="entry name" value="CarD_TRCF_RID"/>
    <property type="match status" value="1"/>
</dbReference>
<keyword evidence="8 9" id="KW-0234">DNA repair</keyword>
<dbReference type="SMART" id="SM00982">
    <property type="entry name" value="TRCF"/>
    <property type="match status" value="1"/>
</dbReference>
<dbReference type="InterPro" id="IPR001650">
    <property type="entry name" value="Helicase_C-like"/>
</dbReference>
<dbReference type="CDD" id="cd17991">
    <property type="entry name" value="DEXHc_TRCF"/>
    <property type="match status" value="1"/>
</dbReference>
<dbReference type="PANTHER" id="PTHR47964">
    <property type="entry name" value="ATP-DEPENDENT DNA HELICASE HOMOLOG RECG, CHLOROPLASTIC"/>
    <property type="match status" value="1"/>
</dbReference>
<dbReference type="Gene3D" id="3.30.2060.10">
    <property type="entry name" value="Penicillin-binding protein 1b domain"/>
    <property type="match status" value="1"/>
</dbReference>
<dbReference type="SMART" id="SM00487">
    <property type="entry name" value="DEXDc"/>
    <property type="match status" value="1"/>
</dbReference>
<dbReference type="EC" id="3.6.4.-" evidence="9"/>
<gene>
    <name evidence="9" type="primary">mfd</name>
    <name evidence="12" type="ordered locus">CTN_1043</name>
</gene>
<evidence type="ECO:0000256" key="2">
    <source>
        <dbReference type="ARBA" id="ARBA00022741"/>
    </source>
</evidence>
<dbReference type="SUPFAM" id="SSF143517">
    <property type="entry name" value="TRCF domain-like"/>
    <property type="match status" value="1"/>
</dbReference>
<dbReference type="PANTHER" id="PTHR47964:SF1">
    <property type="entry name" value="ATP-DEPENDENT DNA HELICASE HOMOLOG RECG, CHLOROPLASTIC"/>
    <property type="match status" value="1"/>
</dbReference>
<dbReference type="InterPro" id="IPR047112">
    <property type="entry name" value="RecG/Mfd"/>
</dbReference>
<evidence type="ECO:0000313" key="12">
    <source>
        <dbReference type="EMBL" id="ACM23219.1"/>
    </source>
</evidence>
<dbReference type="RefSeq" id="WP_015919535.1">
    <property type="nucleotide sequence ID" value="NC_011978.1"/>
</dbReference>
<dbReference type="GO" id="GO:0003678">
    <property type="term" value="F:DNA helicase activity"/>
    <property type="evidence" value="ECO:0007669"/>
    <property type="project" value="TreeGrafter"/>
</dbReference>
<reference evidence="12 13" key="1">
    <citation type="journal article" date="2009" name="Biosci. Biotechnol. Biochem.">
        <title>WeGAS: a web-based microbial genome annotation system.</title>
        <authorList>
            <person name="Lee D."/>
            <person name="Seo H."/>
            <person name="Park C."/>
            <person name="Park K."/>
        </authorList>
    </citation>
    <scope>NUCLEOTIDE SEQUENCE [LARGE SCALE GENOMIC DNA]</scope>
    <source>
        <strain evidence="13">ATCC 49049 / DSM 4359 / NBRC 107923 / NS-E</strain>
    </source>
</reference>
<evidence type="ECO:0000313" key="13">
    <source>
        <dbReference type="Proteomes" id="UP000000445"/>
    </source>
</evidence>
<name>B9K8D6_THENN</name>
<dbReference type="STRING" id="309803.CTN_1043"/>
<evidence type="ECO:0000256" key="4">
    <source>
        <dbReference type="ARBA" id="ARBA00022801"/>
    </source>
</evidence>
<dbReference type="InterPro" id="IPR014001">
    <property type="entry name" value="Helicase_ATP-bd"/>
</dbReference>
<keyword evidence="4 9" id="KW-0378">Hydrolase</keyword>
<keyword evidence="6 9" id="KW-0067">ATP-binding</keyword>
<dbReference type="SMART" id="SM01058">
    <property type="entry name" value="CarD_TRCF"/>
    <property type="match status" value="1"/>
</dbReference>
<comment type="similarity">
    <text evidence="9">In the C-terminal section; belongs to the helicase family. RecG subfamily.</text>
</comment>
<dbReference type="InterPro" id="IPR036101">
    <property type="entry name" value="CarD-like/TRCF_RID_sf"/>
</dbReference>
<dbReference type="InterPro" id="IPR003711">
    <property type="entry name" value="CarD-like/TRCF_RID"/>
</dbReference>
<dbReference type="Pfam" id="PF00270">
    <property type="entry name" value="DEAD"/>
    <property type="match status" value="1"/>
</dbReference>
<sequence length="895" mass="103202">MVEILLVPNEREIHLEGYLFYPSRDNLPLEDVPLSPEVKKKRMEILWRLLKGENLKIVTTLKALTEKIFSPESLKERTIEVRRSASFYLSPERFVEMGYERTFTVQMPGEFSIRGGILDIFSPGYDFPVRIELFGEVVEDIRFFDVSTQRSFQKVDEVYILPFLDEYGDSSLLDFVKDVRFTCENLEKALTEYRKIRKELKDLLKEKYDLFFDEGVLERVLKNVEKTSAGATVSSGIEERSLPLVDIDEIEEGELVVHKEHGIAIFEGMIRLKSVLGERDYLKLKYEDAVLYVPVEKIDRVHRYIGDPSQVKLDRLNRGRWKRTLKKVREDIEKRVRELVELYLKREEVRGTLLPGDPELEEKFAETFPYIETPDQQKCIEEVLTDLSSEKPMDRLLCGDAGVGKTEVALRAAFRAVVSGKQVAVLVPTTVLARQHYENFKERLEPFGVRVELLDSSRTLRERKEILEGLKKGEIDVVIGTHALLNERVEFSDLGLVIIDEEQKFGVEQKEKFKKMRLSVNVLSLSATPIPRTLHMALSGMKDLSVINAPPPGRKPVHVYIAEYNEELVKGAVVREVNRGGQVIYVHNRVEELPEVLENLKRMFPELRIAMAHGKMSRRVMEKVVHEFYSGNIDVLLCTTIIENGVDIPNANTLIVDDAHRYGLAQLYQLRGRVGRSDRRAFAYFLYPKGVPKSALERLRVLKAHTGPGSGLQIAMKDMEMRGIGDVLGLEQHGNIISIGLKLYNEILRETVTKVKKKRVERKHTVQIEIENPPGRFFIPEDYISNPVERLRMYRRLASASEEGEIEEILEEMRDRFGEPPEEVKLLLDYFRIRIRASKLGIRKIRFDHFMVELLPGKNSPLLKHPGYNPRSGTVVLYKRGDPIEYLLKILKNEG</sequence>
<evidence type="ECO:0000256" key="1">
    <source>
        <dbReference type="ARBA" id="ARBA00022490"/>
    </source>
</evidence>
<accession>B9K8D6</accession>